<dbReference type="RefSeq" id="WP_128354184.1">
    <property type="nucleotide sequence ID" value="NZ_CP022987.1"/>
</dbReference>
<sequence>MTTSFPGFSSPGASTEAPLEMLAACHQRIVSQCSTLKRLAEHLPVHGSDADARRAATSLKRYFNTAAIQHHADEEQDLFPALIESMAGSDAVCIRGLTTALSDEHRMLERQWRRLEVVLDAVERGEAAALPADAVSGFISLYQRHIQREEDELLPMAARLLGDHDIENIGRAMRQRRGIADID</sequence>
<dbReference type="CDD" id="cd12108">
    <property type="entry name" value="Hr-like"/>
    <property type="match status" value="1"/>
</dbReference>
<evidence type="ECO:0000259" key="1">
    <source>
        <dbReference type="Pfam" id="PF01814"/>
    </source>
</evidence>
<feature type="domain" description="Hemerythrin-like" evidence="1">
    <location>
        <begin position="18"/>
        <end position="157"/>
    </location>
</feature>
<gene>
    <name evidence="2" type="ORF">CKA81_04185</name>
</gene>
<protein>
    <submittedName>
        <fullName evidence="2">Cation-binding protein</fullName>
    </submittedName>
</protein>
<keyword evidence="3" id="KW-1185">Reference proteome</keyword>
<accession>A0A410G9Y9</accession>
<dbReference type="InterPro" id="IPR012312">
    <property type="entry name" value="Hemerythrin-like"/>
</dbReference>
<evidence type="ECO:0000313" key="3">
    <source>
        <dbReference type="Proteomes" id="UP000283474"/>
    </source>
</evidence>
<dbReference type="Pfam" id="PF01814">
    <property type="entry name" value="Hemerythrin"/>
    <property type="match status" value="1"/>
</dbReference>
<dbReference type="EMBL" id="CP022987">
    <property type="protein sequence ID" value="QAA93124.1"/>
    <property type="molecule type" value="Genomic_DNA"/>
</dbReference>
<dbReference type="Proteomes" id="UP000283474">
    <property type="component" value="Chromosome"/>
</dbReference>
<proteinExistence type="predicted"/>
<dbReference type="AlphaFoldDB" id="A0A410G9Y9"/>
<dbReference type="Gene3D" id="1.20.120.520">
    <property type="entry name" value="nmb1532 protein domain like"/>
    <property type="match status" value="1"/>
</dbReference>
<name>A0A410G9Y9_9BURK</name>
<dbReference type="OrthoDB" id="8898809at2"/>
<dbReference type="KEGG" id="pus:CKA81_04185"/>
<reference evidence="2 3" key="1">
    <citation type="submission" date="2017-08" db="EMBL/GenBank/DDBJ databases">
        <authorList>
            <person name="Park S.-J."/>
            <person name="Kim H."/>
        </authorList>
    </citation>
    <scope>NUCLEOTIDE SEQUENCE [LARGE SCALE GENOMIC DNA]</scope>
    <source>
        <strain evidence="3">ye3</strain>
    </source>
</reference>
<organism evidence="2 3">
    <name type="scientific">Pollutimonas thiosulfatoxidans</name>
    <dbReference type="NCBI Taxonomy" id="2028345"/>
    <lineage>
        <taxon>Bacteria</taxon>
        <taxon>Pseudomonadati</taxon>
        <taxon>Pseudomonadota</taxon>
        <taxon>Betaproteobacteria</taxon>
        <taxon>Burkholderiales</taxon>
        <taxon>Alcaligenaceae</taxon>
        <taxon>Pollutimonas</taxon>
    </lineage>
</organism>
<evidence type="ECO:0000313" key="2">
    <source>
        <dbReference type="EMBL" id="QAA93124.1"/>
    </source>
</evidence>